<dbReference type="AlphaFoldDB" id="A0A2S9XYE8"/>
<reference evidence="1 2" key="1">
    <citation type="submission" date="2018-03" db="EMBL/GenBank/DDBJ databases">
        <title>Draft Genome Sequences of the Obligatory Marine Myxobacteria Enhygromyxa salina SWB005.</title>
        <authorList>
            <person name="Poehlein A."/>
            <person name="Moghaddam J.A."/>
            <person name="Harms H."/>
            <person name="Alanjari M."/>
            <person name="Koenig G.M."/>
            <person name="Daniel R."/>
            <person name="Schaeberle T.F."/>
        </authorList>
    </citation>
    <scope>NUCLEOTIDE SEQUENCE [LARGE SCALE GENOMIC DNA]</scope>
    <source>
        <strain evidence="1 2">SWB005</strain>
    </source>
</reference>
<accession>A0A2S9XYE8</accession>
<organism evidence="1 2">
    <name type="scientific">Enhygromyxa salina</name>
    <dbReference type="NCBI Taxonomy" id="215803"/>
    <lineage>
        <taxon>Bacteria</taxon>
        <taxon>Pseudomonadati</taxon>
        <taxon>Myxococcota</taxon>
        <taxon>Polyangia</taxon>
        <taxon>Nannocystales</taxon>
        <taxon>Nannocystaceae</taxon>
        <taxon>Enhygromyxa</taxon>
    </lineage>
</organism>
<proteinExistence type="predicted"/>
<gene>
    <name evidence="1" type="ORF">ENSA5_31090</name>
</gene>
<dbReference type="EMBL" id="PVNK01000148">
    <property type="protein sequence ID" value="PRP97876.1"/>
    <property type="molecule type" value="Genomic_DNA"/>
</dbReference>
<evidence type="ECO:0000313" key="2">
    <source>
        <dbReference type="Proteomes" id="UP000237968"/>
    </source>
</evidence>
<dbReference type="Proteomes" id="UP000237968">
    <property type="component" value="Unassembled WGS sequence"/>
</dbReference>
<dbReference type="Gene3D" id="3.40.50.1820">
    <property type="entry name" value="alpha/beta hydrolase"/>
    <property type="match status" value="1"/>
</dbReference>
<keyword evidence="2" id="KW-1185">Reference proteome</keyword>
<dbReference type="OrthoDB" id="345573at2"/>
<protein>
    <submittedName>
        <fullName evidence="1">Alpha/beta hydrolase family protein</fullName>
    </submittedName>
</protein>
<dbReference type="InterPro" id="IPR029058">
    <property type="entry name" value="AB_hydrolase_fold"/>
</dbReference>
<comment type="caution">
    <text evidence="1">The sequence shown here is derived from an EMBL/GenBank/DDBJ whole genome shotgun (WGS) entry which is preliminary data.</text>
</comment>
<dbReference type="SUPFAM" id="SSF53474">
    <property type="entry name" value="alpha/beta-Hydrolases"/>
    <property type="match status" value="1"/>
</dbReference>
<dbReference type="GO" id="GO:0016787">
    <property type="term" value="F:hydrolase activity"/>
    <property type="evidence" value="ECO:0007669"/>
    <property type="project" value="UniProtKB-KW"/>
</dbReference>
<evidence type="ECO:0000313" key="1">
    <source>
        <dbReference type="EMBL" id="PRP97876.1"/>
    </source>
</evidence>
<sequence length="204" mass="21223">MIAELSGYARGLARAPSLALDWRALPRGHAPVLVIPGFAAADASTLVIRGVLGRLGHPTHGWGLGRNHGNHAKLLPPLIERVAELAEAHAQPITLIGWSLGGMFAREATRAEPRHVAAIATLGTPVVGGGAGALGVPITAIYSKRDAVVPWQQCIDPNPANEVEYIEVDATHLELGVAPQVLKILASIVARSGLRSSRGEAGPA</sequence>
<name>A0A2S9XYE8_9BACT</name>
<keyword evidence="1" id="KW-0378">Hydrolase</keyword>
<dbReference type="RefSeq" id="WP_106392476.1">
    <property type="nucleotide sequence ID" value="NZ_PVNK01000148.1"/>
</dbReference>